<feature type="transmembrane region" description="Helical" evidence="1">
    <location>
        <begin position="133"/>
        <end position="155"/>
    </location>
</feature>
<keyword evidence="3" id="KW-1185">Reference proteome</keyword>
<reference evidence="2 3" key="1">
    <citation type="submission" date="2018-05" db="EMBL/GenBank/DDBJ databases">
        <title>Genomic Encyclopedia of Archaeal and Bacterial Type Strains, Phase II (KMG-II): from individual species to whole genera.</title>
        <authorList>
            <person name="Goeker M."/>
        </authorList>
    </citation>
    <scope>NUCLEOTIDE SEQUENCE [LARGE SCALE GENOMIC DNA]</scope>
    <source>
        <strain evidence="2 3">DSM 45184</strain>
    </source>
</reference>
<evidence type="ECO:0000313" key="3">
    <source>
        <dbReference type="Proteomes" id="UP000245697"/>
    </source>
</evidence>
<feature type="transmembrane region" description="Helical" evidence="1">
    <location>
        <begin position="35"/>
        <end position="54"/>
    </location>
</feature>
<dbReference type="EMBL" id="QGGR01000020">
    <property type="protein sequence ID" value="PWK40219.1"/>
    <property type="molecule type" value="Genomic_DNA"/>
</dbReference>
<dbReference type="Proteomes" id="UP000245697">
    <property type="component" value="Unassembled WGS sequence"/>
</dbReference>
<comment type="caution">
    <text evidence="2">The sequence shown here is derived from an EMBL/GenBank/DDBJ whole genome shotgun (WGS) entry which is preliminary data.</text>
</comment>
<proteinExistence type="predicted"/>
<feature type="transmembrane region" description="Helical" evidence="1">
    <location>
        <begin position="66"/>
        <end position="86"/>
    </location>
</feature>
<feature type="transmembrane region" description="Helical" evidence="1">
    <location>
        <begin position="229"/>
        <end position="250"/>
    </location>
</feature>
<keyword evidence="1" id="KW-1133">Transmembrane helix</keyword>
<sequence length="377" mass="41034">MADLSTYLVPWKFARYAYRPRSADETKPFQRLSTARAYVGLVAIFVLSLPYLSGFDFTNDRINNSLIGFGATGVIAAVAAAVYAILGRPDTTSRAAVLPVMLRGLVPPLVITLIFLFAYYVEKNDVKGDAGSFLLVYPFILWGALIVLPLLFHGLRWTFGVSEVHPLLAPLASSLGAVAAYLLDGALPTADLRPEALKAFLKMGALVSVIVLSLIETVALTAGASRAKLTAVVAVVAAIATMIPFGLPLVRAQSTETRPQSTGLMYRDEDFKLELVQLRAVNGGIRADIDYQNRTNRTLELACPSKTGNSALVFENRVVLMTDGRCARVPRNTVVAVRAHQTFKTWGFFPVTAAKGESFKIRWWERGITKSSFAMPS</sequence>
<accession>A0A316F443</accession>
<feature type="transmembrane region" description="Helical" evidence="1">
    <location>
        <begin position="167"/>
        <end position="187"/>
    </location>
</feature>
<feature type="transmembrane region" description="Helical" evidence="1">
    <location>
        <begin position="98"/>
        <end position="121"/>
    </location>
</feature>
<evidence type="ECO:0000256" key="1">
    <source>
        <dbReference type="SAM" id="Phobius"/>
    </source>
</evidence>
<protein>
    <submittedName>
        <fullName evidence="2">Uncharacterized protein</fullName>
    </submittedName>
</protein>
<organism evidence="2 3">
    <name type="scientific">Actinoplanes xinjiangensis</name>
    <dbReference type="NCBI Taxonomy" id="512350"/>
    <lineage>
        <taxon>Bacteria</taxon>
        <taxon>Bacillati</taxon>
        <taxon>Actinomycetota</taxon>
        <taxon>Actinomycetes</taxon>
        <taxon>Micromonosporales</taxon>
        <taxon>Micromonosporaceae</taxon>
        <taxon>Actinoplanes</taxon>
    </lineage>
</organism>
<dbReference type="AlphaFoldDB" id="A0A316F443"/>
<keyword evidence="1" id="KW-0472">Membrane</keyword>
<name>A0A316F443_9ACTN</name>
<evidence type="ECO:0000313" key="2">
    <source>
        <dbReference type="EMBL" id="PWK40219.1"/>
    </source>
</evidence>
<dbReference type="RefSeq" id="WP_109600240.1">
    <property type="nucleotide sequence ID" value="NZ_BONA01000074.1"/>
</dbReference>
<keyword evidence="1" id="KW-0812">Transmembrane</keyword>
<feature type="transmembrane region" description="Helical" evidence="1">
    <location>
        <begin position="199"/>
        <end position="223"/>
    </location>
</feature>
<gene>
    <name evidence="2" type="ORF">BC793_120158</name>
</gene>